<comment type="caution">
    <text evidence="1">The sequence shown here is derived from an EMBL/GenBank/DDBJ whole genome shotgun (WGS) entry which is preliminary data.</text>
</comment>
<name>A0AAJ0H7V2_9PEZI</name>
<gene>
    <name evidence="1" type="ORF">B0T25DRAFT_574487</name>
</gene>
<protein>
    <submittedName>
        <fullName evidence="1">Uncharacterized protein</fullName>
    </submittedName>
</protein>
<reference evidence="1" key="1">
    <citation type="journal article" date="2023" name="Mol. Phylogenet. Evol.">
        <title>Genome-scale phylogeny and comparative genomics of the fungal order Sordariales.</title>
        <authorList>
            <person name="Hensen N."/>
            <person name="Bonometti L."/>
            <person name="Westerberg I."/>
            <person name="Brannstrom I.O."/>
            <person name="Guillou S."/>
            <person name="Cros-Aarteil S."/>
            <person name="Calhoun S."/>
            <person name="Haridas S."/>
            <person name="Kuo A."/>
            <person name="Mondo S."/>
            <person name="Pangilinan J."/>
            <person name="Riley R."/>
            <person name="LaButti K."/>
            <person name="Andreopoulos B."/>
            <person name="Lipzen A."/>
            <person name="Chen C."/>
            <person name="Yan M."/>
            <person name="Daum C."/>
            <person name="Ng V."/>
            <person name="Clum A."/>
            <person name="Steindorff A."/>
            <person name="Ohm R.A."/>
            <person name="Martin F."/>
            <person name="Silar P."/>
            <person name="Natvig D.O."/>
            <person name="Lalanne C."/>
            <person name="Gautier V."/>
            <person name="Ament-Velasquez S.L."/>
            <person name="Kruys A."/>
            <person name="Hutchinson M.I."/>
            <person name="Powell A.J."/>
            <person name="Barry K."/>
            <person name="Miller A.N."/>
            <person name="Grigoriev I.V."/>
            <person name="Debuchy R."/>
            <person name="Gladieux P."/>
            <person name="Hiltunen Thoren M."/>
            <person name="Johannesson H."/>
        </authorList>
    </citation>
    <scope>NUCLEOTIDE SEQUENCE</scope>
    <source>
        <strain evidence="1">CBS 955.72</strain>
    </source>
</reference>
<accession>A0AAJ0H7V2</accession>
<evidence type="ECO:0000313" key="2">
    <source>
        <dbReference type="Proteomes" id="UP001275084"/>
    </source>
</evidence>
<evidence type="ECO:0000313" key="1">
    <source>
        <dbReference type="EMBL" id="KAK3342184.1"/>
    </source>
</evidence>
<keyword evidence="2" id="KW-1185">Reference proteome</keyword>
<proteinExistence type="predicted"/>
<dbReference type="EMBL" id="JAUIQD010000008">
    <property type="protein sequence ID" value="KAK3342184.1"/>
    <property type="molecule type" value="Genomic_DNA"/>
</dbReference>
<sequence>MESGAFGSSTRDDNVNLLTLAKIWSSHRIEDLRRSEDFGPHSLPNEATDLQTLKRWMVQERGNLSFASRHRAKTTTKAHDAPDNLDLAIIPVPLTQSPITDRPTNRRCCLLLTARLRPTVHSALHKTFYLRWIAALRRWLCRLLDRYVRVAHEPLLDTGYLLLGYIAPTRGQMLSQTWQKQQTDERLRLSLHRGISRLLLALTRLALPRIERICLVSFP</sequence>
<dbReference type="Proteomes" id="UP001275084">
    <property type="component" value="Unassembled WGS sequence"/>
</dbReference>
<dbReference type="AlphaFoldDB" id="A0AAJ0H7V2"/>
<organism evidence="1 2">
    <name type="scientific">Lasiosphaeria hispida</name>
    <dbReference type="NCBI Taxonomy" id="260671"/>
    <lineage>
        <taxon>Eukaryota</taxon>
        <taxon>Fungi</taxon>
        <taxon>Dikarya</taxon>
        <taxon>Ascomycota</taxon>
        <taxon>Pezizomycotina</taxon>
        <taxon>Sordariomycetes</taxon>
        <taxon>Sordariomycetidae</taxon>
        <taxon>Sordariales</taxon>
        <taxon>Lasiosphaeriaceae</taxon>
        <taxon>Lasiosphaeria</taxon>
    </lineage>
</organism>
<reference evidence="1" key="2">
    <citation type="submission" date="2023-06" db="EMBL/GenBank/DDBJ databases">
        <authorList>
            <consortium name="Lawrence Berkeley National Laboratory"/>
            <person name="Haridas S."/>
            <person name="Hensen N."/>
            <person name="Bonometti L."/>
            <person name="Westerberg I."/>
            <person name="Brannstrom I.O."/>
            <person name="Guillou S."/>
            <person name="Cros-Aarteil S."/>
            <person name="Calhoun S."/>
            <person name="Kuo A."/>
            <person name="Mondo S."/>
            <person name="Pangilinan J."/>
            <person name="Riley R."/>
            <person name="Labutti K."/>
            <person name="Andreopoulos B."/>
            <person name="Lipzen A."/>
            <person name="Chen C."/>
            <person name="Yanf M."/>
            <person name="Daum C."/>
            <person name="Ng V."/>
            <person name="Clum A."/>
            <person name="Steindorff A."/>
            <person name="Ohm R."/>
            <person name="Martin F."/>
            <person name="Silar P."/>
            <person name="Natvig D."/>
            <person name="Lalanne C."/>
            <person name="Gautier V."/>
            <person name="Ament-Velasquez S.L."/>
            <person name="Kruys A."/>
            <person name="Hutchinson M.I."/>
            <person name="Powell A.J."/>
            <person name="Barry K."/>
            <person name="Miller A.N."/>
            <person name="Grigoriev I.V."/>
            <person name="Debuchy R."/>
            <person name="Gladieux P."/>
            <person name="Thoren M.H."/>
            <person name="Johannesson H."/>
        </authorList>
    </citation>
    <scope>NUCLEOTIDE SEQUENCE</scope>
    <source>
        <strain evidence="1">CBS 955.72</strain>
    </source>
</reference>